<dbReference type="InterPro" id="IPR036188">
    <property type="entry name" value="FAD/NAD-bd_sf"/>
</dbReference>
<evidence type="ECO:0000259" key="5">
    <source>
        <dbReference type="Pfam" id="PF07992"/>
    </source>
</evidence>
<dbReference type="PANTHER" id="PTHR48105">
    <property type="entry name" value="THIOREDOXIN REDUCTASE 1-RELATED-RELATED"/>
    <property type="match status" value="1"/>
</dbReference>
<organism evidence="6 7">
    <name type="scientific">Aspergillus wentii DTO 134E9</name>
    <dbReference type="NCBI Taxonomy" id="1073089"/>
    <lineage>
        <taxon>Eukaryota</taxon>
        <taxon>Fungi</taxon>
        <taxon>Dikarya</taxon>
        <taxon>Ascomycota</taxon>
        <taxon>Pezizomycotina</taxon>
        <taxon>Eurotiomycetes</taxon>
        <taxon>Eurotiomycetidae</taxon>
        <taxon>Eurotiales</taxon>
        <taxon>Aspergillaceae</taxon>
        <taxon>Aspergillus</taxon>
        <taxon>Aspergillus subgen. Cremei</taxon>
    </lineage>
</organism>
<dbReference type="Pfam" id="PF07992">
    <property type="entry name" value="Pyr_redox_2"/>
    <property type="match status" value="1"/>
</dbReference>
<dbReference type="GeneID" id="63744397"/>
<reference evidence="7" key="1">
    <citation type="journal article" date="2017" name="Genome Biol.">
        <title>Comparative genomics reveals high biological diversity and specific adaptations in the industrially and medically important fungal genus Aspergillus.</title>
        <authorList>
            <person name="de Vries R.P."/>
            <person name="Riley R."/>
            <person name="Wiebenga A."/>
            <person name="Aguilar-Osorio G."/>
            <person name="Amillis S."/>
            <person name="Uchima C.A."/>
            <person name="Anderluh G."/>
            <person name="Asadollahi M."/>
            <person name="Askin M."/>
            <person name="Barry K."/>
            <person name="Battaglia E."/>
            <person name="Bayram O."/>
            <person name="Benocci T."/>
            <person name="Braus-Stromeyer S.A."/>
            <person name="Caldana C."/>
            <person name="Canovas D."/>
            <person name="Cerqueira G.C."/>
            <person name="Chen F."/>
            <person name="Chen W."/>
            <person name="Choi C."/>
            <person name="Clum A."/>
            <person name="Dos Santos R.A."/>
            <person name="Damasio A.R."/>
            <person name="Diallinas G."/>
            <person name="Emri T."/>
            <person name="Fekete E."/>
            <person name="Flipphi M."/>
            <person name="Freyberg S."/>
            <person name="Gallo A."/>
            <person name="Gournas C."/>
            <person name="Habgood R."/>
            <person name="Hainaut M."/>
            <person name="Harispe M.L."/>
            <person name="Henrissat B."/>
            <person name="Hilden K.S."/>
            <person name="Hope R."/>
            <person name="Hossain A."/>
            <person name="Karabika E."/>
            <person name="Karaffa L."/>
            <person name="Karanyi Z."/>
            <person name="Krasevec N."/>
            <person name="Kuo A."/>
            <person name="Kusch H."/>
            <person name="LaButti K."/>
            <person name="Lagendijk E.L."/>
            <person name="Lapidus A."/>
            <person name="Levasseur A."/>
            <person name="Lindquist E."/>
            <person name="Lipzen A."/>
            <person name="Logrieco A.F."/>
            <person name="MacCabe A."/>
            <person name="Maekelae M.R."/>
            <person name="Malavazi I."/>
            <person name="Melin P."/>
            <person name="Meyer V."/>
            <person name="Mielnichuk N."/>
            <person name="Miskei M."/>
            <person name="Molnar A.P."/>
            <person name="Mule G."/>
            <person name="Ngan C.Y."/>
            <person name="Orejas M."/>
            <person name="Orosz E."/>
            <person name="Ouedraogo J.P."/>
            <person name="Overkamp K.M."/>
            <person name="Park H.-S."/>
            <person name="Perrone G."/>
            <person name="Piumi F."/>
            <person name="Punt P.J."/>
            <person name="Ram A.F."/>
            <person name="Ramon A."/>
            <person name="Rauscher S."/>
            <person name="Record E."/>
            <person name="Riano-Pachon D.M."/>
            <person name="Robert V."/>
            <person name="Roehrig J."/>
            <person name="Ruller R."/>
            <person name="Salamov A."/>
            <person name="Salih N.S."/>
            <person name="Samson R.A."/>
            <person name="Sandor E."/>
            <person name="Sanguinetti M."/>
            <person name="Schuetze T."/>
            <person name="Sepcic K."/>
            <person name="Shelest E."/>
            <person name="Sherlock G."/>
            <person name="Sophianopoulou V."/>
            <person name="Squina F.M."/>
            <person name="Sun H."/>
            <person name="Susca A."/>
            <person name="Todd R.B."/>
            <person name="Tsang A."/>
            <person name="Unkles S.E."/>
            <person name="van de Wiele N."/>
            <person name="van Rossen-Uffink D."/>
            <person name="Oliveira J.V."/>
            <person name="Vesth T.C."/>
            <person name="Visser J."/>
            <person name="Yu J.-H."/>
            <person name="Zhou M."/>
            <person name="Andersen M.R."/>
            <person name="Archer D.B."/>
            <person name="Baker S.E."/>
            <person name="Benoit I."/>
            <person name="Brakhage A.A."/>
            <person name="Braus G.H."/>
            <person name="Fischer R."/>
            <person name="Frisvad J.C."/>
            <person name="Goldman G.H."/>
            <person name="Houbraken J."/>
            <person name="Oakley B."/>
            <person name="Pocsi I."/>
            <person name="Scazzocchio C."/>
            <person name="Seiboth B."/>
            <person name="vanKuyk P.A."/>
            <person name="Wortman J."/>
            <person name="Dyer P.S."/>
            <person name="Grigoriev I.V."/>
        </authorList>
    </citation>
    <scope>NUCLEOTIDE SEQUENCE [LARGE SCALE GENOMIC DNA]</scope>
    <source>
        <strain evidence="7">DTO 134E9</strain>
    </source>
</reference>
<dbReference type="GO" id="GO:0016491">
    <property type="term" value="F:oxidoreductase activity"/>
    <property type="evidence" value="ECO:0007669"/>
    <property type="project" value="UniProtKB-KW"/>
</dbReference>
<dbReference type="InterPro" id="IPR023753">
    <property type="entry name" value="FAD/NAD-binding_dom"/>
</dbReference>
<evidence type="ECO:0000256" key="1">
    <source>
        <dbReference type="ARBA" id="ARBA00009333"/>
    </source>
</evidence>
<keyword evidence="2" id="KW-0285">Flavoprotein</keyword>
<proteinExistence type="inferred from homology"/>
<accession>A0A1L9RDT0</accession>
<gene>
    <name evidence="6" type="ORF">ASPWEDRAFT_115064</name>
</gene>
<sequence>MPSTLSVLYSAFSCLTVALAASIPQKYDALVIGGGPAGLSALSSLSRVRRTAVMLDSGEYRNGPTREMHDVIGNDGTPPDKFRNLARQQILSQYHDTARIVDTTIVSVKALNGTNGTTSFIATDRNGTQYAGSKLILGTGVKDVLPNTPGLEGAFGKGVFWCPWCDGFEHRDQPFGLLCPLSKVVPNVREVATLNSDIIAFVNGTQTPENEQALDKADPQWREELAAYNVTVDNRIISSIERLQDGGNHTDNEGRQFDIFRLHFTDGSTAQRNAFLTSFPVVQRSNLAASLGAQIVDNKIQVSIGTQATNIPGVYAVGDANSDGSTNVPHAMFSAKRAVVYLHGKLHSQVPGYIVADLIILGALAREEMRAAISKRTVPTYAEIEKRMGNEMEDLWAQVNES</sequence>
<dbReference type="RefSeq" id="XP_040686690.1">
    <property type="nucleotide sequence ID" value="XM_040828549.1"/>
</dbReference>
<dbReference type="VEuPathDB" id="FungiDB:ASPWEDRAFT_115064"/>
<evidence type="ECO:0000313" key="6">
    <source>
        <dbReference type="EMBL" id="OJJ33013.1"/>
    </source>
</evidence>
<keyword evidence="7" id="KW-1185">Reference proteome</keyword>
<dbReference type="GO" id="GO:0097237">
    <property type="term" value="P:cellular response to toxic substance"/>
    <property type="evidence" value="ECO:0007669"/>
    <property type="project" value="UniProtKB-ARBA"/>
</dbReference>
<dbReference type="Proteomes" id="UP000184383">
    <property type="component" value="Unassembled WGS sequence"/>
</dbReference>
<dbReference type="PRINTS" id="PR00368">
    <property type="entry name" value="FADPNR"/>
</dbReference>
<evidence type="ECO:0000256" key="3">
    <source>
        <dbReference type="ARBA" id="ARBA00023002"/>
    </source>
</evidence>
<protein>
    <recommendedName>
        <fullName evidence="5">FAD/NAD(P)-binding domain-containing protein</fullName>
    </recommendedName>
</protein>
<dbReference type="SUPFAM" id="SSF51905">
    <property type="entry name" value="FAD/NAD(P)-binding domain"/>
    <property type="match status" value="1"/>
</dbReference>
<dbReference type="EMBL" id="KV878214">
    <property type="protein sequence ID" value="OJJ33013.1"/>
    <property type="molecule type" value="Genomic_DNA"/>
</dbReference>
<feature type="signal peptide" evidence="4">
    <location>
        <begin position="1"/>
        <end position="20"/>
    </location>
</feature>
<dbReference type="Gene3D" id="3.50.50.60">
    <property type="entry name" value="FAD/NAD(P)-binding domain"/>
    <property type="match status" value="2"/>
</dbReference>
<dbReference type="InterPro" id="IPR050097">
    <property type="entry name" value="Ferredoxin-NADP_redctase_2"/>
</dbReference>
<name>A0A1L9RDT0_ASPWE</name>
<dbReference type="STRING" id="1073089.A0A1L9RDT0"/>
<evidence type="ECO:0000313" key="7">
    <source>
        <dbReference type="Proteomes" id="UP000184383"/>
    </source>
</evidence>
<feature type="domain" description="FAD/NAD(P)-binding" evidence="5">
    <location>
        <begin position="27"/>
        <end position="333"/>
    </location>
</feature>
<dbReference type="PRINTS" id="PR00469">
    <property type="entry name" value="PNDRDTASEII"/>
</dbReference>
<evidence type="ECO:0000256" key="4">
    <source>
        <dbReference type="SAM" id="SignalP"/>
    </source>
</evidence>
<dbReference type="AlphaFoldDB" id="A0A1L9RDT0"/>
<feature type="chain" id="PRO_5012250960" description="FAD/NAD(P)-binding domain-containing protein" evidence="4">
    <location>
        <begin position="21"/>
        <end position="402"/>
    </location>
</feature>
<comment type="similarity">
    <text evidence="1">Belongs to the class-II pyridine nucleotide-disulfide oxidoreductase family.</text>
</comment>
<keyword evidence="4" id="KW-0732">Signal</keyword>
<evidence type="ECO:0000256" key="2">
    <source>
        <dbReference type="ARBA" id="ARBA00022630"/>
    </source>
</evidence>
<dbReference type="OrthoDB" id="4570620at2759"/>
<keyword evidence="3" id="KW-0560">Oxidoreductase</keyword>